<dbReference type="PROSITE" id="PS51318">
    <property type="entry name" value="TAT"/>
    <property type="match status" value="1"/>
</dbReference>
<organism evidence="2 3">
    <name type="scientific">Plantactinospora mayteni</name>
    <dbReference type="NCBI Taxonomy" id="566021"/>
    <lineage>
        <taxon>Bacteria</taxon>
        <taxon>Bacillati</taxon>
        <taxon>Actinomycetota</taxon>
        <taxon>Actinomycetes</taxon>
        <taxon>Micromonosporales</taxon>
        <taxon>Micromonosporaceae</taxon>
        <taxon>Plantactinospora</taxon>
    </lineage>
</organism>
<gene>
    <name evidence="2" type="ORF">Pma05_68910</name>
</gene>
<feature type="domain" description="Solute-binding protein family 5" evidence="1">
    <location>
        <begin position="93"/>
        <end position="445"/>
    </location>
</feature>
<keyword evidence="2" id="KW-0808">Transferase</keyword>
<dbReference type="PANTHER" id="PTHR30290">
    <property type="entry name" value="PERIPLASMIC BINDING COMPONENT OF ABC TRANSPORTER"/>
    <property type="match status" value="1"/>
</dbReference>
<evidence type="ECO:0000313" key="2">
    <source>
        <dbReference type="EMBL" id="GIH00319.1"/>
    </source>
</evidence>
<proteinExistence type="predicted"/>
<dbReference type="PIRSF" id="PIRSF002741">
    <property type="entry name" value="MppA"/>
    <property type="match status" value="1"/>
</dbReference>
<dbReference type="GO" id="GO:0016740">
    <property type="term" value="F:transferase activity"/>
    <property type="evidence" value="ECO:0007669"/>
    <property type="project" value="UniProtKB-KW"/>
</dbReference>
<dbReference type="InterPro" id="IPR039424">
    <property type="entry name" value="SBP_5"/>
</dbReference>
<dbReference type="InterPro" id="IPR006311">
    <property type="entry name" value="TAT_signal"/>
</dbReference>
<keyword evidence="3" id="KW-1185">Reference proteome</keyword>
<dbReference type="InterPro" id="IPR030678">
    <property type="entry name" value="Peptide/Ni-bd"/>
</dbReference>
<evidence type="ECO:0000313" key="3">
    <source>
        <dbReference type="Proteomes" id="UP000621500"/>
    </source>
</evidence>
<dbReference type="Pfam" id="PF00496">
    <property type="entry name" value="SBP_bac_5"/>
    <property type="match status" value="1"/>
</dbReference>
<sequence length="530" mass="56784">MSIHTPPPELSRRSLLRGIALAGGLAAFGGTLTACSSPTGAGGAGGAAGGTLTLALNRSLVSLDNKLNQFDAAVTVQRAVRQALTRIDEKLTPQLVLAEKFELTAPTQWTVKLRDNLAYSDGTPVKIDDVVTALTMYQQVNGSFLASFFPEWPKVVPVDDKTFTLETESPFPTLDYVMANILITPAGANQPQELQDGVGSGPYVVTAANRGTGEYTLKRNPKYWGIAAKIDTIEVRFMPEESSRVVALRSGQVDVIDSVSPDAVKQLAGLSDIKVETVDGTRLNQLFYNFRKPRSHPLANPQVRQALSHAINGPALIDNVLGGVVTAAAGPVPLTLAGAVKTGEYVYDPTKAKQMLDSLGVKNLEVKIIWESGEFANDASVMEAVAQMLGDVGVKATLQQFEPGGDILKWRQGRAGDWDILGNGFPSPTGLASTMMQGMYAGTAAKEATRDTYHGYVYPAITDLVVKAQSEVDRTARDKLLADAQKAIWDTWPCLWAFVPKAVTARRSQVEGIALTPANNYDVLNVRLGA</sequence>
<dbReference type="CDD" id="cd00995">
    <property type="entry name" value="PBP2_NikA_DppA_OppA_like"/>
    <property type="match status" value="1"/>
</dbReference>
<dbReference type="SUPFAM" id="SSF53850">
    <property type="entry name" value="Periplasmic binding protein-like II"/>
    <property type="match status" value="1"/>
</dbReference>
<reference evidence="2 3" key="1">
    <citation type="submission" date="2021-01" db="EMBL/GenBank/DDBJ databases">
        <title>Whole genome shotgun sequence of Plantactinospora mayteni NBRC 109088.</title>
        <authorList>
            <person name="Komaki H."/>
            <person name="Tamura T."/>
        </authorList>
    </citation>
    <scope>NUCLEOTIDE SEQUENCE [LARGE SCALE GENOMIC DNA]</scope>
    <source>
        <strain evidence="2 3">NBRC 109088</strain>
    </source>
</reference>
<dbReference type="Proteomes" id="UP000621500">
    <property type="component" value="Unassembled WGS sequence"/>
</dbReference>
<dbReference type="InterPro" id="IPR000914">
    <property type="entry name" value="SBP_5_dom"/>
</dbReference>
<dbReference type="Gene3D" id="3.90.76.10">
    <property type="entry name" value="Dipeptide-binding Protein, Domain 1"/>
    <property type="match status" value="1"/>
</dbReference>
<dbReference type="Gene3D" id="3.40.190.10">
    <property type="entry name" value="Periplasmic binding protein-like II"/>
    <property type="match status" value="1"/>
</dbReference>
<comment type="caution">
    <text evidence="2">The sequence shown here is derived from an EMBL/GenBank/DDBJ whole genome shotgun (WGS) entry which is preliminary data.</text>
</comment>
<dbReference type="Gene3D" id="3.10.105.10">
    <property type="entry name" value="Dipeptide-binding Protein, Domain 3"/>
    <property type="match status" value="1"/>
</dbReference>
<accession>A0ABQ4F091</accession>
<protein>
    <submittedName>
        <fullName evidence="2">Glycosyl transferase</fullName>
    </submittedName>
</protein>
<name>A0ABQ4F091_9ACTN</name>
<dbReference type="EMBL" id="BONX01000052">
    <property type="protein sequence ID" value="GIH00319.1"/>
    <property type="molecule type" value="Genomic_DNA"/>
</dbReference>
<evidence type="ECO:0000259" key="1">
    <source>
        <dbReference type="Pfam" id="PF00496"/>
    </source>
</evidence>